<evidence type="ECO:0000256" key="3">
    <source>
        <dbReference type="ARBA" id="ARBA00022679"/>
    </source>
</evidence>
<keyword evidence="4 8" id="KW-0812">Transmembrane</keyword>
<dbReference type="GO" id="GO:0006629">
    <property type="term" value="P:lipid metabolic process"/>
    <property type="evidence" value="ECO:0007669"/>
    <property type="project" value="InterPro"/>
</dbReference>
<feature type="region of interest" description="Disordered" evidence="7">
    <location>
        <begin position="132"/>
        <end position="179"/>
    </location>
</feature>
<dbReference type="PANTHER" id="PTHR31595:SF67">
    <property type="entry name" value="WAX SYNTHASE DOMAIN-CONTAINING PROTEIN"/>
    <property type="match status" value="1"/>
</dbReference>
<name>A0A6A6ZFZ6_9PLEO</name>
<dbReference type="Proteomes" id="UP000799424">
    <property type="component" value="Unassembled WGS sequence"/>
</dbReference>
<protein>
    <recommendedName>
        <fullName evidence="9">Wax synthase domain-containing protein</fullName>
    </recommendedName>
</protein>
<evidence type="ECO:0000256" key="8">
    <source>
        <dbReference type="SAM" id="Phobius"/>
    </source>
</evidence>
<keyword evidence="5 8" id="KW-1133">Transmembrane helix</keyword>
<sequence>MLNPFKPSDPWPRSHHDLIEHYYAQYDKQIASGEYQPFLYPWGTLGAVVVIAYLLIPHQNRPWLKNARFLAFTWIAGFAIYSIRYTRAKGMAPALGIGLISAWSVAWVSAILVCNDAQTDFQRIERLEGAFGGSKNETKEKDSKSQDTESSTAIDGHHNVITSTSPTNDMVHGHEGPSHRHGTFAWQPYPLTPFIERLDWVLDIFCNFRGAGWNWRTSALPPPPKSIQEQLHLNSGASVPKSSSRTHTGQVKLHPSRSALLRSNLQTFLTGYLTLDILKTLMMHDPYFWGLVSRPPPAYLPFALFSSSPILTHTFHLALSMLAVKTALQTIFSLGPLFFSGLLSPSLIGARAEHWMYPETWAPYSVVLDKGLAGWWGSWWHQTFRFAFQEPSRKVLELLGKDKRSAVAKAGQLVTAFGLSGIVHACGSYTCAGDTRPVRGPIAFFMAQALGIFAEVLGSQALRGVGTKVPRTAKQAFTFMYVHVWFYFTAHLLCDDFARGGVWLFEPVPVSLFRGLGFGADARDGWWCWWGLGEVNRWHSGDTWWTTGIAF</sequence>
<dbReference type="EMBL" id="MU006246">
    <property type="protein sequence ID" value="KAF2819117.1"/>
    <property type="molecule type" value="Genomic_DNA"/>
</dbReference>
<feature type="transmembrane region" description="Helical" evidence="8">
    <location>
        <begin position="38"/>
        <end position="56"/>
    </location>
</feature>
<feature type="transmembrane region" description="Helical" evidence="8">
    <location>
        <begin position="68"/>
        <end position="85"/>
    </location>
</feature>
<evidence type="ECO:0000256" key="2">
    <source>
        <dbReference type="ARBA" id="ARBA00007282"/>
    </source>
</evidence>
<dbReference type="Pfam" id="PF13813">
    <property type="entry name" value="MBOAT_2"/>
    <property type="match status" value="1"/>
</dbReference>
<organism evidence="10 11">
    <name type="scientific">Ophiobolus disseminans</name>
    <dbReference type="NCBI Taxonomy" id="1469910"/>
    <lineage>
        <taxon>Eukaryota</taxon>
        <taxon>Fungi</taxon>
        <taxon>Dikarya</taxon>
        <taxon>Ascomycota</taxon>
        <taxon>Pezizomycotina</taxon>
        <taxon>Dothideomycetes</taxon>
        <taxon>Pleosporomycetidae</taxon>
        <taxon>Pleosporales</taxon>
        <taxon>Pleosporineae</taxon>
        <taxon>Phaeosphaeriaceae</taxon>
        <taxon>Ophiobolus</taxon>
    </lineage>
</organism>
<feature type="transmembrane region" description="Helical" evidence="8">
    <location>
        <begin position="91"/>
        <end position="114"/>
    </location>
</feature>
<evidence type="ECO:0000259" key="9">
    <source>
        <dbReference type="Pfam" id="PF13813"/>
    </source>
</evidence>
<evidence type="ECO:0000313" key="11">
    <source>
        <dbReference type="Proteomes" id="UP000799424"/>
    </source>
</evidence>
<evidence type="ECO:0000256" key="7">
    <source>
        <dbReference type="SAM" id="MobiDB-lite"/>
    </source>
</evidence>
<reference evidence="10" key="1">
    <citation type="journal article" date="2020" name="Stud. Mycol.">
        <title>101 Dothideomycetes genomes: a test case for predicting lifestyles and emergence of pathogens.</title>
        <authorList>
            <person name="Haridas S."/>
            <person name="Albert R."/>
            <person name="Binder M."/>
            <person name="Bloem J."/>
            <person name="Labutti K."/>
            <person name="Salamov A."/>
            <person name="Andreopoulos B."/>
            <person name="Baker S."/>
            <person name="Barry K."/>
            <person name="Bills G."/>
            <person name="Bluhm B."/>
            <person name="Cannon C."/>
            <person name="Castanera R."/>
            <person name="Culley D."/>
            <person name="Daum C."/>
            <person name="Ezra D."/>
            <person name="Gonzalez J."/>
            <person name="Henrissat B."/>
            <person name="Kuo A."/>
            <person name="Liang C."/>
            <person name="Lipzen A."/>
            <person name="Lutzoni F."/>
            <person name="Magnuson J."/>
            <person name="Mondo S."/>
            <person name="Nolan M."/>
            <person name="Ohm R."/>
            <person name="Pangilinan J."/>
            <person name="Park H.-J."/>
            <person name="Ramirez L."/>
            <person name="Alfaro M."/>
            <person name="Sun H."/>
            <person name="Tritt A."/>
            <person name="Yoshinaga Y."/>
            <person name="Zwiers L.-H."/>
            <person name="Turgeon B."/>
            <person name="Goodwin S."/>
            <person name="Spatafora J."/>
            <person name="Crous P."/>
            <person name="Grigoriev I."/>
        </authorList>
    </citation>
    <scope>NUCLEOTIDE SEQUENCE</scope>
    <source>
        <strain evidence="10">CBS 113818</strain>
    </source>
</reference>
<dbReference type="PANTHER" id="PTHR31595">
    <property type="entry name" value="LONG-CHAIN-ALCOHOL O-FATTY-ACYLTRANSFERASE 3-RELATED"/>
    <property type="match status" value="1"/>
</dbReference>
<evidence type="ECO:0000313" key="10">
    <source>
        <dbReference type="EMBL" id="KAF2819117.1"/>
    </source>
</evidence>
<keyword evidence="11" id="KW-1185">Reference proteome</keyword>
<dbReference type="AlphaFoldDB" id="A0A6A6ZFZ6"/>
<keyword evidence="3" id="KW-0808">Transferase</keyword>
<proteinExistence type="inferred from homology"/>
<gene>
    <name evidence="10" type="ORF">CC86DRAFT_450157</name>
</gene>
<comment type="subcellular location">
    <subcellularLocation>
        <location evidence="1">Membrane</location>
        <topology evidence="1">Multi-pass membrane protein</topology>
    </subcellularLocation>
</comment>
<feature type="domain" description="Wax synthase" evidence="9">
    <location>
        <begin position="368"/>
        <end position="446"/>
    </location>
</feature>
<dbReference type="GO" id="GO:0008374">
    <property type="term" value="F:O-acyltransferase activity"/>
    <property type="evidence" value="ECO:0007669"/>
    <property type="project" value="InterPro"/>
</dbReference>
<dbReference type="GO" id="GO:0016020">
    <property type="term" value="C:membrane"/>
    <property type="evidence" value="ECO:0007669"/>
    <property type="project" value="UniProtKB-SubCell"/>
</dbReference>
<feature type="compositionally biased region" description="Basic and acidic residues" evidence="7">
    <location>
        <begin position="136"/>
        <end position="147"/>
    </location>
</feature>
<dbReference type="InterPro" id="IPR044851">
    <property type="entry name" value="Wax_synthase"/>
</dbReference>
<evidence type="ECO:0000256" key="5">
    <source>
        <dbReference type="ARBA" id="ARBA00022989"/>
    </source>
</evidence>
<comment type="similarity">
    <text evidence="2">Belongs to the wax synthase family.</text>
</comment>
<accession>A0A6A6ZFZ6</accession>
<keyword evidence="6 8" id="KW-0472">Membrane</keyword>
<dbReference type="InterPro" id="IPR032805">
    <property type="entry name" value="Wax_synthase_dom"/>
</dbReference>
<dbReference type="OrthoDB" id="2796277at2759"/>
<evidence type="ECO:0000256" key="6">
    <source>
        <dbReference type="ARBA" id="ARBA00023136"/>
    </source>
</evidence>
<evidence type="ECO:0000256" key="1">
    <source>
        <dbReference type="ARBA" id="ARBA00004141"/>
    </source>
</evidence>
<evidence type="ECO:0000256" key="4">
    <source>
        <dbReference type="ARBA" id="ARBA00022692"/>
    </source>
</evidence>